<reference evidence="1" key="1">
    <citation type="submission" date="2015-04" db="UniProtKB">
        <authorList>
            <consortium name="EnsemblPlants"/>
        </authorList>
    </citation>
    <scope>IDENTIFICATION</scope>
</reference>
<dbReference type="AlphaFoldDB" id="A0A0E0AV34"/>
<evidence type="ECO:0000313" key="2">
    <source>
        <dbReference type="Proteomes" id="UP000026961"/>
    </source>
</evidence>
<dbReference type="Gramene" id="OGLUM08G14660.1">
    <property type="protein sequence ID" value="OGLUM08G14660.1"/>
    <property type="gene ID" value="OGLUM08G14660"/>
</dbReference>
<organism evidence="1">
    <name type="scientific">Oryza glumipatula</name>
    <dbReference type="NCBI Taxonomy" id="40148"/>
    <lineage>
        <taxon>Eukaryota</taxon>
        <taxon>Viridiplantae</taxon>
        <taxon>Streptophyta</taxon>
        <taxon>Embryophyta</taxon>
        <taxon>Tracheophyta</taxon>
        <taxon>Spermatophyta</taxon>
        <taxon>Magnoliopsida</taxon>
        <taxon>Liliopsida</taxon>
        <taxon>Poales</taxon>
        <taxon>Poaceae</taxon>
        <taxon>BOP clade</taxon>
        <taxon>Oryzoideae</taxon>
        <taxon>Oryzeae</taxon>
        <taxon>Oryzinae</taxon>
        <taxon>Oryza</taxon>
    </lineage>
</organism>
<name>A0A0E0AV34_9ORYZ</name>
<sequence>MWLWKDHCVHSFNLSVNGRNRRVRFCPLYNCPATARQPTMCSEPATSVPSKGHLVVAVGTGSGVLGIILDATRLSCCVMIFGSYKTLQYPAGNASTSAPAYHESESLIQTRSI</sequence>
<protein>
    <submittedName>
        <fullName evidence="1">Uncharacterized protein</fullName>
    </submittedName>
</protein>
<evidence type="ECO:0000313" key="1">
    <source>
        <dbReference type="EnsemblPlants" id="OGLUM08G14660.1"/>
    </source>
</evidence>
<dbReference type="HOGENOM" id="CLU_2137400_0_0_1"/>
<reference evidence="1" key="2">
    <citation type="submission" date="2018-05" db="EMBL/GenBank/DDBJ databases">
        <title>OgluRS3 (Oryza glumaepatula Reference Sequence Version 3).</title>
        <authorList>
            <person name="Zhang J."/>
            <person name="Kudrna D."/>
            <person name="Lee S."/>
            <person name="Talag J."/>
            <person name="Welchert J."/>
            <person name="Wing R.A."/>
        </authorList>
    </citation>
    <scope>NUCLEOTIDE SEQUENCE [LARGE SCALE GENOMIC DNA]</scope>
</reference>
<proteinExistence type="predicted"/>
<keyword evidence="2" id="KW-1185">Reference proteome</keyword>
<accession>A0A0E0AV34</accession>
<dbReference type="Proteomes" id="UP000026961">
    <property type="component" value="Chromosome 8"/>
</dbReference>
<dbReference type="EnsemblPlants" id="OGLUM08G14660.1">
    <property type="protein sequence ID" value="OGLUM08G14660.1"/>
    <property type="gene ID" value="OGLUM08G14660"/>
</dbReference>